<dbReference type="InterPro" id="IPR038175">
    <property type="entry name" value="CBM21_dom_sf"/>
</dbReference>
<feature type="region of interest" description="Disordered" evidence="1">
    <location>
        <begin position="1"/>
        <end position="134"/>
    </location>
</feature>
<feature type="region of interest" description="Disordered" evidence="1">
    <location>
        <begin position="619"/>
        <end position="698"/>
    </location>
</feature>
<dbReference type="InterPro" id="IPR005036">
    <property type="entry name" value="CBM21_dom"/>
</dbReference>
<feature type="compositionally biased region" description="Polar residues" evidence="1">
    <location>
        <begin position="74"/>
        <end position="107"/>
    </location>
</feature>
<feature type="compositionally biased region" description="Polar residues" evidence="1">
    <location>
        <begin position="36"/>
        <end position="53"/>
    </location>
</feature>
<evidence type="ECO:0000259" key="2">
    <source>
        <dbReference type="PROSITE" id="PS51159"/>
    </source>
</evidence>
<dbReference type="GO" id="GO:0008157">
    <property type="term" value="F:protein phosphatase 1 binding"/>
    <property type="evidence" value="ECO:0007669"/>
    <property type="project" value="TreeGrafter"/>
</dbReference>
<dbReference type="PANTHER" id="PTHR12307">
    <property type="entry name" value="PROTEIN PHOSPHATASE 1 REGULATORY SUBUNIT"/>
    <property type="match status" value="1"/>
</dbReference>
<protein>
    <recommendedName>
        <fullName evidence="2">CBM21 domain-containing protein</fullName>
    </recommendedName>
</protein>
<dbReference type="Pfam" id="PF03370">
    <property type="entry name" value="CBM_21"/>
    <property type="match status" value="1"/>
</dbReference>
<organism evidence="3 4">
    <name type="scientific">Emydomyces testavorans</name>
    <dbReference type="NCBI Taxonomy" id="2070801"/>
    <lineage>
        <taxon>Eukaryota</taxon>
        <taxon>Fungi</taxon>
        <taxon>Dikarya</taxon>
        <taxon>Ascomycota</taxon>
        <taxon>Pezizomycotina</taxon>
        <taxon>Eurotiomycetes</taxon>
        <taxon>Eurotiomycetidae</taxon>
        <taxon>Onygenales</taxon>
        <taxon>Nannizziopsiaceae</taxon>
        <taxon>Emydomyces</taxon>
    </lineage>
</organism>
<sequence length="719" mass="80512">MPYTPPSSVTCTNRPGVAPAYPRRGGFHERHKSEPPLTSSGRFRTCASPSSSYIHRHRRSPNIHESISLLPPRDNSTNVAAGQGHATTNSSPAGWKPPQTNTSSLIQSCAVLSPPETRQNSSDEDEQNKGKEEQKVRVELQDAFMSMEQQTSRLSVQDPIGITDSVSPRAELPLVADSHRKPPSIDILPLRSQSPDGLSLRQLPEIEMHTPEQSDREDEPDLAPRPPMIRKKSGELVRPALRMRKRPCSVPGTPTFAKNVHFDVQLEQVRHFLQLDMPVAVSTGSSPAEEYDGDTEFPFGPHSVPKAKHFQWEARITNFPDSAEISDNAPVRLERLFLSADNRYLVGIVAVANLAFQKHVAARFTLDHWKTVSEVEAEYNNDPHSIKNVDSNYNYDRFHFNIRLADLADLEAKTMFICIRYLVNGLEFWDNNMARNYHVKFSKRYNPTTGRHDVRGDPTGSYPRTNRNITRPLSMPPLSNDVPFVPARSFRSSLDDDFAQLPEQVPRSRTDDDLLETPTKRTKPAAQAFATRYNFGSSLSAAMQPGGIDTVQVDTDVNEHVASIQQITGTPETKSIPDSQSVSYWEPMRPSDLLSAKPCHQSPGYKELVDKYCFYETSSPTTVRTRSSDQKRTISKRQPISRRETSPSDLPLFSSQESSKDERPQITLPSRSPRSRSSSRSRSDFGSNSSSPVIFSHSLHQEIPTRLLSESPAPTAIRG</sequence>
<gene>
    <name evidence="3" type="ORF">PRK78_002554</name>
</gene>
<dbReference type="GO" id="GO:0000164">
    <property type="term" value="C:protein phosphatase type 1 complex"/>
    <property type="evidence" value="ECO:0007669"/>
    <property type="project" value="TreeGrafter"/>
</dbReference>
<feature type="compositionally biased region" description="Polar residues" evidence="1">
    <location>
        <begin position="1"/>
        <end position="13"/>
    </location>
</feature>
<feature type="region of interest" description="Disordered" evidence="1">
    <location>
        <begin position="208"/>
        <end position="234"/>
    </location>
</feature>
<feature type="region of interest" description="Disordered" evidence="1">
    <location>
        <begin position="447"/>
        <end position="480"/>
    </location>
</feature>
<feature type="compositionally biased region" description="Polar residues" evidence="1">
    <location>
        <begin position="462"/>
        <end position="471"/>
    </location>
</feature>
<dbReference type="Gene3D" id="2.60.40.2440">
    <property type="entry name" value="Carbohydrate binding type-21 domain"/>
    <property type="match status" value="1"/>
</dbReference>
<feature type="region of interest" description="Disordered" evidence="1">
    <location>
        <begin position="496"/>
        <end position="523"/>
    </location>
</feature>
<proteinExistence type="predicted"/>
<feature type="domain" description="CBM21" evidence="2">
    <location>
        <begin position="323"/>
        <end position="440"/>
    </location>
</feature>
<feature type="compositionally biased region" description="Low complexity" evidence="1">
    <location>
        <begin position="680"/>
        <end position="691"/>
    </location>
</feature>
<dbReference type="InterPro" id="IPR050782">
    <property type="entry name" value="PP1_regulatory_subunit_3"/>
</dbReference>
<evidence type="ECO:0000313" key="3">
    <source>
        <dbReference type="EMBL" id="WEW57094.1"/>
    </source>
</evidence>
<name>A0AAF0DFA7_9EURO</name>
<dbReference type="PANTHER" id="PTHR12307:SF36">
    <property type="entry name" value="GLYCOGEN-BINDING SUBUNIT 76A"/>
    <property type="match status" value="1"/>
</dbReference>
<evidence type="ECO:0000256" key="1">
    <source>
        <dbReference type="SAM" id="MobiDB-lite"/>
    </source>
</evidence>
<keyword evidence="4" id="KW-1185">Reference proteome</keyword>
<reference evidence="3" key="1">
    <citation type="submission" date="2023-03" db="EMBL/GenBank/DDBJ databases">
        <title>Emydomyces testavorans Genome Sequence.</title>
        <authorList>
            <person name="Hoyer L."/>
        </authorList>
    </citation>
    <scope>NUCLEOTIDE SEQUENCE</scope>
    <source>
        <strain evidence="3">16-2883</strain>
    </source>
</reference>
<dbReference type="GO" id="GO:0005979">
    <property type="term" value="P:regulation of glycogen biosynthetic process"/>
    <property type="evidence" value="ECO:0007669"/>
    <property type="project" value="TreeGrafter"/>
</dbReference>
<dbReference type="EMBL" id="CP120628">
    <property type="protein sequence ID" value="WEW57094.1"/>
    <property type="molecule type" value="Genomic_DNA"/>
</dbReference>
<evidence type="ECO:0000313" key="4">
    <source>
        <dbReference type="Proteomes" id="UP001219355"/>
    </source>
</evidence>
<dbReference type="GO" id="GO:2001069">
    <property type="term" value="F:glycogen binding"/>
    <property type="evidence" value="ECO:0007669"/>
    <property type="project" value="TreeGrafter"/>
</dbReference>
<dbReference type="PROSITE" id="PS51159">
    <property type="entry name" value="CBM21"/>
    <property type="match status" value="1"/>
</dbReference>
<dbReference type="Proteomes" id="UP001219355">
    <property type="component" value="Chromosome 2"/>
</dbReference>
<accession>A0AAF0DFA7</accession>
<dbReference type="AlphaFoldDB" id="A0AAF0DFA7"/>